<evidence type="ECO:0000256" key="1">
    <source>
        <dbReference type="ARBA" id="ARBA00008791"/>
    </source>
</evidence>
<dbReference type="PANTHER" id="PTHR31964">
    <property type="entry name" value="ADENINE NUCLEOTIDE ALPHA HYDROLASES-LIKE SUPERFAMILY PROTEIN"/>
    <property type="match status" value="1"/>
</dbReference>
<dbReference type="SUPFAM" id="SSF52402">
    <property type="entry name" value="Adenine nucleotide alpha hydrolases-like"/>
    <property type="match status" value="1"/>
</dbReference>
<dbReference type="eggNOG" id="COG0589">
    <property type="taxonomic scope" value="Bacteria"/>
</dbReference>
<dbReference type="CDD" id="cd00293">
    <property type="entry name" value="USP-like"/>
    <property type="match status" value="1"/>
</dbReference>
<keyword evidence="4" id="KW-1185">Reference proteome</keyword>
<reference evidence="3 4" key="1">
    <citation type="journal article" date="2010" name="Stand. Genomic Sci.">
        <title>Complete genome sequence of Desulfarculus baarsii type strain (2st14).</title>
        <authorList>
            <person name="Sun H."/>
            <person name="Spring S."/>
            <person name="Lapidus A."/>
            <person name="Davenport K."/>
            <person name="Del Rio T.G."/>
            <person name="Tice H."/>
            <person name="Nolan M."/>
            <person name="Copeland A."/>
            <person name="Cheng J.F."/>
            <person name="Lucas S."/>
            <person name="Tapia R."/>
            <person name="Goodwin L."/>
            <person name="Pitluck S."/>
            <person name="Ivanova N."/>
            <person name="Pagani I."/>
            <person name="Mavromatis K."/>
            <person name="Ovchinnikova G."/>
            <person name="Pati A."/>
            <person name="Chen A."/>
            <person name="Palaniappan K."/>
            <person name="Hauser L."/>
            <person name="Chang Y.J."/>
            <person name="Jeffries C.D."/>
            <person name="Detter J.C."/>
            <person name="Han C."/>
            <person name="Rohde M."/>
            <person name="Brambilla E."/>
            <person name="Goker M."/>
            <person name="Woyke T."/>
            <person name="Bristow J."/>
            <person name="Eisen J.A."/>
            <person name="Markowitz V."/>
            <person name="Hugenholtz P."/>
            <person name="Kyrpides N.C."/>
            <person name="Klenk H.P."/>
            <person name="Land M."/>
        </authorList>
    </citation>
    <scope>NUCLEOTIDE SEQUENCE [LARGE SCALE GENOMIC DNA]</scope>
    <source>
        <strain evidence="4">ATCC 33931 / DSM 2075 / LMG 7858 / VKM B-1802 / 2st14</strain>
    </source>
</reference>
<comment type="similarity">
    <text evidence="1">Belongs to the universal stress protein A family.</text>
</comment>
<dbReference type="PRINTS" id="PR01438">
    <property type="entry name" value="UNVRSLSTRESS"/>
</dbReference>
<dbReference type="HOGENOM" id="CLU_049301_16_2_7"/>
<gene>
    <name evidence="3" type="ordered locus">Deba_0401</name>
</gene>
<organism evidence="3 4">
    <name type="scientific">Desulfarculus baarsii (strain ATCC 33931 / DSM 2075 / LMG 7858 / VKM B-1802 / 2st14)</name>
    <dbReference type="NCBI Taxonomy" id="644282"/>
    <lineage>
        <taxon>Bacteria</taxon>
        <taxon>Pseudomonadati</taxon>
        <taxon>Thermodesulfobacteriota</taxon>
        <taxon>Desulfarculia</taxon>
        <taxon>Desulfarculales</taxon>
        <taxon>Desulfarculaceae</taxon>
        <taxon>Desulfarculus</taxon>
    </lineage>
</organism>
<protein>
    <submittedName>
        <fullName evidence="3">UspA domain protein</fullName>
    </submittedName>
</protein>
<dbReference type="InterPro" id="IPR014729">
    <property type="entry name" value="Rossmann-like_a/b/a_fold"/>
</dbReference>
<evidence type="ECO:0000313" key="4">
    <source>
        <dbReference type="Proteomes" id="UP000009047"/>
    </source>
</evidence>
<name>E1QDZ0_DESB2</name>
<dbReference type="PANTHER" id="PTHR31964:SF113">
    <property type="entry name" value="USPA DOMAIN-CONTAINING PROTEIN"/>
    <property type="match status" value="1"/>
</dbReference>
<dbReference type="KEGG" id="dbr:Deba_0401"/>
<dbReference type="EMBL" id="CP002085">
    <property type="protein sequence ID" value="ADK83776.1"/>
    <property type="molecule type" value="Genomic_DNA"/>
</dbReference>
<dbReference type="STRING" id="644282.Deba_0401"/>
<accession>E1QDZ0</accession>
<dbReference type="InterPro" id="IPR006016">
    <property type="entry name" value="UspA"/>
</dbReference>
<dbReference type="InterPro" id="IPR006015">
    <property type="entry name" value="Universal_stress_UspA"/>
</dbReference>
<dbReference type="OrthoDB" id="5420527at2"/>
<dbReference type="Proteomes" id="UP000009047">
    <property type="component" value="Chromosome"/>
</dbReference>
<dbReference type="RefSeq" id="WP_013257232.1">
    <property type="nucleotide sequence ID" value="NC_014365.1"/>
</dbReference>
<evidence type="ECO:0000313" key="3">
    <source>
        <dbReference type="EMBL" id="ADK83776.1"/>
    </source>
</evidence>
<dbReference type="Pfam" id="PF00582">
    <property type="entry name" value="Usp"/>
    <property type="match status" value="1"/>
</dbReference>
<evidence type="ECO:0000259" key="2">
    <source>
        <dbReference type="Pfam" id="PF00582"/>
    </source>
</evidence>
<sequence>MPHGPTVLIWNRLLLGVDDSEKSLAAVNYVAAVLGGSSNCQIRIVSIHQPLNPDNHPDEAARNDRDARDVAARQAMLKNARATLQEAGIPAENISCELIAASGQTVGEALMGYQKRHGFGTVVVGRRGLSKTEEFLFGSVSAAAVHQAQDCCIWVVG</sequence>
<dbReference type="AlphaFoldDB" id="E1QDZ0"/>
<feature type="domain" description="UspA" evidence="2">
    <location>
        <begin position="11"/>
        <end position="149"/>
    </location>
</feature>
<dbReference type="Gene3D" id="3.40.50.620">
    <property type="entry name" value="HUPs"/>
    <property type="match status" value="1"/>
</dbReference>
<proteinExistence type="inferred from homology"/>